<name>A0A1G9ZDK5_9ACTN</name>
<comment type="subcellular location">
    <subcellularLocation>
        <location evidence="1">Endomembrane system</location>
        <topology evidence="1">Multi-pass membrane protein</topology>
    </subcellularLocation>
</comment>
<keyword evidence="4 5" id="KW-0472">Membrane</keyword>
<dbReference type="RefSeq" id="WP_093659421.1">
    <property type="nucleotide sequence ID" value="NZ_FNHI01000021.1"/>
</dbReference>
<organism evidence="7 8">
    <name type="scientific">Streptomyces wuyuanensis</name>
    <dbReference type="NCBI Taxonomy" id="1196353"/>
    <lineage>
        <taxon>Bacteria</taxon>
        <taxon>Bacillati</taxon>
        <taxon>Actinomycetota</taxon>
        <taxon>Actinomycetes</taxon>
        <taxon>Kitasatosporales</taxon>
        <taxon>Streptomycetaceae</taxon>
        <taxon>Streptomyces</taxon>
    </lineage>
</organism>
<dbReference type="GeneID" id="40832689"/>
<dbReference type="EMBL" id="FNHI01000021">
    <property type="protein sequence ID" value="SDN19520.1"/>
    <property type="molecule type" value="Genomic_DNA"/>
</dbReference>
<proteinExistence type="predicted"/>
<dbReference type="InterPro" id="IPR011020">
    <property type="entry name" value="HTTM-like"/>
</dbReference>
<keyword evidence="3 5" id="KW-1133">Transmembrane helix</keyword>
<gene>
    <name evidence="7" type="ORF">SAMN05444921_121113</name>
</gene>
<dbReference type="PANTHER" id="PTHR39535">
    <property type="entry name" value="SPORULATION-DELAYING PROTEIN SDPB"/>
    <property type="match status" value="1"/>
</dbReference>
<protein>
    <submittedName>
        <fullName evidence="7">Vitamin K-dependent gamma-carboxylase</fullName>
    </submittedName>
</protein>
<dbReference type="SMART" id="SM00752">
    <property type="entry name" value="HTTM"/>
    <property type="match status" value="1"/>
</dbReference>
<keyword evidence="8" id="KW-1185">Reference proteome</keyword>
<dbReference type="AlphaFoldDB" id="A0A1G9ZDK5"/>
<feature type="transmembrane region" description="Helical" evidence="5">
    <location>
        <begin position="269"/>
        <end position="296"/>
    </location>
</feature>
<evidence type="ECO:0000256" key="4">
    <source>
        <dbReference type="ARBA" id="ARBA00023136"/>
    </source>
</evidence>
<feature type="transmembrane region" description="Helical" evidence="5">
    <location>
        <begin position="236"/>
        <end position="257"/>
    </location>
</feature>
<evidence type="ECO:0000259" key="6">
    <source>
        <dbReference type="SMART" id="SM00752"/>
    </source>
</evidence>
<dbReference type="STRING" id="1196353.SAMN05444921_121113"/>
<evidence type="ECO:0000256" key="5">
    <source>
        <dbReference type="SAM" id="Phobius"/>
    </source>
</evidence>
<evidence type="ECO:0000256" key="2">
    <source>
        <dbReference type="ARBA" id="ARBA00022692"/>
    </source>
</evidence>
<dbReference type="Proteomes" id="UP000199063">
    <property type="component" value="Unassembled WGS sequence"/>
</dbReference>
<evidence type="ECO:0000313" key="8">
    <source>
        <dbReference type="Proteomes" id="UP000199063"/>
    </source>
</evidence>
<feature type="domain" description="HTTM-like" evidence="6">
    <location>
        <begin position="18"/>
        <end position="300"/>
    </location>
</feature>
<evidence type="ECO:0000256" key="1">
    <source>
        <dbReference type="ARBA" id="ARBA00004127"/>
    </source>
</evidence>
<accession>A0A1G9ZDK5</accession>
<dbReference type="GO" id="GO:0012505">
    <property type="term" value="C:endomembrane system"/>
    <property type="evidence" value="ECO:0007669"/>
    <property type="project" value="UniProtKB-SubCell"/>
</dbReference>
<evidence type="ECO:0000313" key="7">
    <source>
        <dbReference type="EMBL" id="SDN19520.1"/>
    </source>
</evidence>
<evidence type="ECO:0000256" key="3">
    <source>
        <dbReference type="ARBA" id="ARBA00022989"/>
    </source>
</evidence>
<feature type="transmembrane region" description="Helical" evidence="5">
    <location>
        <begin position="172"/>
        <end position="195"/>
    </location>
</feature>
<keyword evidence="2 5" id="KW-0812">Transmembrane</keyword>
<sequence length="368" mass="40052">MKGMKGRFAGFTALLDRLSGSPAAVAGVSGTRALIGFIGFMFYASNYGERDYLFGPHGVYLWQDFIDGVQENGTFSLYALSTSGAWFELVFHLGMIAALAVTFGVGGRLVLAVHWVFLWSVYQRIPLILDGGDNLAYIVLPMLLLTNCYDRFSFSTGLVRRWADRVPGVVRAMSPALHNLGVAAVAGQICLVYVVSGLYKVQGRMWQDGTALFYVLRIPEFEWPGVSRLLYENDMLVMAGTYGATLFMVYFPLGVLVPSLRPWAALGSIGLHLSIALLMGLTSFALTMVACDLIFLSKGVEAGLRRARATGRRLGGVLRDRKMWPERDAPPVAAEHTGNTGVLTRTAEKMGSISGSTEQADHNAARTA</sequence>
<dbReference type="InterPro" id="IPR052964">
    <property type="entry name" value="Sporulation_signal_mat"/>
</dbReference>
<dbReference type="PANTHER" id="PTHR39535:SF2">
    <property type="entry name" value="HTTM DOMAIN-CONTAINING PROTEIN"/>
    <property type="match status" value="1"/>
</dbReference>
<reference evidence="8" key="1">
    <citation type="submission" date="2016-10" db="EMBL/GenBank/DDBJ databases">
        <authorList>
            <person name="Varghese N."/>
            <person name="Submissions S."/>
        </authorList>
    </citation>
    <scope>NUCLEOTIDE SEQUENCE [LARGE SCALE GENOMIC DNA]</scope>
    <source>
        <strain evidence="8">CGMCC 4.7042</strain>
    </source>
</reference>
<feature type="transmembrane region" description="Helical" evidence="5">
    <location>
        <begin position="89"/>
        <end position="122"/>
    </location>
</feature>